<feature type="non-terminal residue" evidence="1">
    <location>
        <position position="97"/>
    </location>
</feature>
<dbReference type="AlphaFoldDB" id="X1TQJ6"/>
<reference evidence="1" key="1">
    <citation type="journal article" date="2014" name="Front. Microbiol.">
        <title>High frequency of phylogenetically diverse reductive dehalogenase-homologous genes in deep subseafloor sedimentary metagenomes.</title>
        <authorList>
            <person name="Kawai M."/>
            <person name="Futagami T."/>
            <person name="Toyoda A."/>
            <person name="Takaki Y."/>
            <person name="Nishi S."/>
            <person name="Hori S."/>
            <person name="Arai W."/>
            <person name="Tsubouchi T."/>
            <person name="Morono Y."/>
            <person name="Uchiyama I."/>
            <person name="Ito T."/>
            <person name="Fujiyama A."/>
            <person name="Inagaki F."/>
            <person name="Takami H."/>
        </authorList>
    </citation>
    <scope>NUCLEOTIDE SEQUENCE</scope>
    <source>
        <strain evidence="1">Expedition CK06-06</strain>
    </source>
</reference>
<name>X1TQJ6_9ZZZZ</name>
<organism evidence="1">
    <name type="scientific">marine sediment metagenome</name>
    <dbReference type="NCBI Taxonomy" id="412755"/>
    <lineage>
        <taxon>unclassified sequences</taxon>
        <taxon>metagenomes</taxon>
        <taxon>ecological metagenomes</taxon>
    </lineage>
</organism>
<proteinExistence type="predicted"/>
<gene>
    <name evidence="1" type="ORF">S12H4_45230</name>
</gene>
<protein>
    <recommendedName>
        <fullName evidence="2">F420-non-reducing hydrogenase iron-sulfur subunit D domain-containing protein</fullName>
    </recommendedName>
</protein>
<comment type="caution">
    <text evidence="1">The sequence shown here is derived from an EMBL/GenBank/DDBJ whole genome shotgun (WGS) entry which is preliminary data.</text>
</comment>
<evidence type="ECO:0000313" key="1">
    <source>
        <dbReference type="EMBL" id="GAJ07509.1"/>
    </source>
</evidence>
<dbReference type="EMBL" id="BARW01027944">
    <property type="protein sequence ID" value="GAJ07509.1"/>
    <property type="molecule type" value="Genomic_DNA"/>
</dbReference>
<accession>X1TQJ6</accession>
<evidence type="ECO:0008006" key="2">
    <source>
        <dbReference type="Google" id="ProtNLM"/>
    </source>
</evidence>
<sequence length="97" mass="10790">MTLDKKLGVYICSGCKIGKCLAVEKLARKVSADDEVSICKTHASLCSVEGYECIRKDIEKEKPEGVLIAACSPREKTEIFDFAEPVQLERVNIRELV</sequence>